<dbReference type="RefSeq" id="WP_144042552.1">
    <property type="nucleotide sequence ID" value="NZ_BMPL01000048.1"/>
</dbReference>
<evidence type="ECO:0000313" key="2">
    <source>
        <dbReference type="EMBL" id="TRY11621.1"/>
    </source>
</evidence>
<protein>
    <submittedName>
        <fullName evidence="2">Uncharacterized protein</fullName>
    </submittedName>
</protein>
<evidence type="ECO:0000256" key="1">
    <source>
        <dbReference type="SAM" id="Phobius"/>
    </source>
</evidence>
<reference evidence="3" key="1">
    <citation type="submission" date="2019-07" db="EMBL/GenBank/DDBJ databases">
        <title>Shewanella sp. YLB-08 draft genomic sequence.</title>
        <authorList>
            <person name="Yu L."/>
        </authorList>
    </citation>
    <scope>NUCLEOTIDE SEQUENCE [LARGE SCALE GENOMIC DNA]</scope>
    <source>
        <strain evidence="3">JCM 20706</strain>
    </source>
</reference>
<gene>
    <name evidence="2" type="ORF">FN961_23330</name>
</gene>
<dbReference type="EMBL" id="VKGK01000045">
    <property type="protein sequence ID" value="TRY11621.1"/>
    <property type="molecule type" value="Genomic_DNA"/>
</dbReference>
<feature type="transmembrane region" description="Helical" evidence="1">
    <location>
        <begin position="42"/>
        <end position="61"/>
    </location>
</feature>
<organism evidence="2 3">
    <name type="scientific">Shewanella hanedai</name>
    <name type="common">Alteromonas hanedai</name>
    <dbReference type="NCBI Taxonomy" id="25"/>
    <lineage>
        <taxon>Bacteria</taxon>
        <taxon>Pseudomonadati</taxon>
        <taxon>Pseudomonadota</taxon>
        <taxon>Gammaproteobacteria</taxon>
        <taxon>Alteromonadales</taxon>
        <taxon>Shewanellaceae</taxon>
        <taxon>Shewanella</taxon>
    </lineage>
</organism>
<accession>A0A553JGP4</accession>
<proteinExistence type="predicted"/>
<evidence type="ECO:0000313" key="3">
    <source>
        <dbReference type="Proteomes" id="UP000318126"/>
    </source>
</evidence>
<dbReference type="AlphaFoldDB" id="A0A553JGP4"/>
<dbReference type="OrthoDB" id="6266342at2"/>
<keyword evidence="1" id="KW-1133">Transmembrane helix</keyword>
<keyword evidence="3" id="KW-1185">Reference proteome</keyword>
<keyword evidence="1" id="KW-0472">Membrane</keyword>
<keyword evidence="1" id="KW-0812">Transmembrane</keyword>
<sequence length="121" mass="13912">MLTKIIITLLIIFGAWFYLRKPKANTSTQGASRLGQEMMFKYVFYGFILISMLASGGYWCWNWQDGNQVVTVTIVSPLENSSMTYKVKKKDILSHEIKTLDGLNIRLSNQERVIIAQKTQE</sequence>
<dbReference type="Proteomes" id="UP000318126">
    <property type="component" value="Unassembled WGS sequence"/>
</dbReference>
<name>A0A553JGP4_SHEHA</name>
<comment type="caution">
    <text evidence="2">The sequence shown here is derived from an EMBL/GenBank/DDBJ whole genome shotgun (WGS) entry which is preliminary data.</text>
</comment>